<protein>
    <recommendedName>
        <fullName evidence="6">DEAD/DEAH box helicase</fullName>
    </recommendedName>
</protein>
<dbReference type="GO" id="GO:0000403">
    <property type="term" value="F:Y-form DNA binding"/>
    <property type="evidence" value="ECO:0007669"/>
    <property type="project" value="TreeGrafter"/>
</dbReference>
<evidence type="ECO:0000259" key="2">
    <source>
        <dbReference type="PROSITE" id="PS51192"/>
    </source>
</evidence>
<dbReference type="PANTHER" id="PTHR47396">
    <property type="entry name" value="TYPE I RESTRICTION ENZYME ECOKI R PROTEIN"/>
    <property type="match status" value="1"/>
</dbReference>
<feature type="domain" description="Helicase ATP-binding" evidence="2">
    <location>
        <begin position="59"/>
        <end position="222"/>
    </location>
</feature>
<keyword evidence="1" id="KW-0067">ATP-binding</keyword>
<evidence type="ECO:0000313" key="5">
    <source>
        <dbReference type="Proteomes" id="UP000053789"/>
    </source>
</evidence>
<evidence type="ECO:0000259" key="3">
    <source>
        <dbReference type="PROSITE" id="PS51194"/>
    </source>
</evidence>
<dbReference type="GO" id="GO:0032042">
    <property type="term" value="P:mitochondrial DNA metabolic process"/>
    <property type="evidence" value="ECO:0007669"/>
    <property type="project" value="TreeGrafter"/>
</dbReference>
<dbReference type="PANTHER" id="PTHR47396:SF1">
    <property type="entry name" value="ATP-DEPENDENT HELICASE IRC3-RELATED"/>
    <property type="match status" value="1"/>
</dbReference>
<organism evidence="4 5">
    <name type="scientific">Cladophialophora bantiana (strain ATCC 10958 / CBS 173.52 / CDC B-1940 / NIH 8579)</name>
    <name type="common">Xylohypha bantiana</name>
    <dbReference type="NCBI Taxonomy" id="1442370"/>
    <lineage>
        <taxon>Eukaryota</taxon>
        <taxon>Fungi</taxon>
        <taxon>Dikarya</taxon>
        <taxon>Ascomycota</taxon>
        <taxon>Pezizomycotina</taxon>
        <taxon>Eurotiomycetes</taxon>
        <taxon>Chaetothyriomycetidae</taxon>
        <taxon>Chaetothyriales</taxon>
        <taxon>Herpotrichiellaceae</taxon>
        <taxon>Cladophialophora</taxon>
    </lineage>
</organism>
<dbReference type="CDD" id="cd18799">
    <property type="entry name" value="SF2_C_EcoAI-like"/>
    <property type="match status" value="1"/>
</dbReference>
<dbReference type="InterPro" id="IPR014001">
    <property type="entry name" value="Helicase_ATP-bd"/>
</dbReference>
<dbReference type="GO" id="GO:0005524">
    <property type="term" value="F:ATP binding"/>
    <property type="evidence" value="ECO:0007669"/>
    <property type="project" value="InterPro"/>
</dbReference>
<evidence type="ECO:0000313" key="4">
    <source>
        <dbReference type="EMBL" id="KIW96350.1"/>
    </source>
</evidence>
<gene>
    <name evidence="4" type="ORF">Z519_03419</name>
</gene>
<dbReference type="PROSITE" id="PS51194">
    <property type="entry name" value="HELICASE_CTER"/>
    <property type="match status" value="1"/>
</dbReference>
<dbReference type="GeneID" id="27696347"/>
<name>A0A0D2HZJ6_CLAB1</name>
<keyword evidence="5" id="KW-1185">Reference proteome</keyword>
<feature type="domain" description="Helicase C-terminal" evidence="3">
    <location>
        <begin position="277"/>
        <end position="424"/>
    </location>
</feature>
<reference evidence="4" key="1">
    <citation type="submission" date="2015-01" db="EMBL/GenBank/DDBJ databases">
        <title>The Genome Sequence of Cladophialophora bantiana CBS 173.52.</title>
        <authorList>
            <consortium name="The Broad Institute Genomics Platform"/>
            <person name="Cuomo C."/>
            <person name="de Hoog S."/>
            <person name="Gorbushina A."/>
            <person name="Stielow B."/>
            <person name="Teixiera M."/>
            <person name="Abouelleil A."/>
            <person name="Chapman S.B."/>
            <person name="Priest M."/>
            <person name="Young S.K."/>
            <person name="Wortman J."/>
            <person name="Nusbaum C."/>
            <person name="Birren B."/>
        </authorList>
    </citation>
    <scope>NUCLEOTIDE SEQUENCE [LARGE SCALE GENOMIC DNA]</scope>
    <source>
        <strain evidence="4">CBS 173.52</strain>
    </source>
</reference>
<dbReference type="OrthoDB" id="16911at2759"/>
<dbReference type="Pfam" id="PF00271">
    <property type="entry name" value="Helicase_C"/>
    <property type="match status" value="1"/>
</dbReference>
<dbReference type="SMART" id="SM00490">
    <property type="entry name" value="HELICc"/>
    <property type="match status" value="1"/>
</dbReference>
<evidence type="ECO:0008006" key="6">
    <source>
        <dbReference type="Google" id="ProtNLM"/>
    </source>
</evidence>
<dbReference type="Gene3D" id="3.40.50.300">
    <property type="entry name" value="P-loop containing nucleotide triphosphate hydrolases"/>
    <property type="match status" value="2"/>
</dbReference>
<dbReference type="Pfam" id="PF04851">
    <property type="entry name" value="ResIII"/>
    <property type="match status" value="1"/>
</dbReference>
<dbReference type="VEuPathDB" id="FungiDB:Z519_03419"/>
<proteinExistence type="predicted"/>
<accession>A0A0D2HZJ6</accession>
<dbReference type="SMART" id="SM00487">
    <property type="entry name" value="DEXDc"/>
    <property type="match status" value="1"/>
</dbReference>
<dbReference type="HOGENOM" id="CLU_014765_0_0_1"/>
<keyword evidence="1" id="KW-0547">Nucleotide-binding</keyword>
<dbReference type="GO" id="GO:0016787">
    <property type="term" value="F:hydrolase activity"/>
    <property type="evidence" value="ECO:0007669"/>
    <property type="project" value="InterPro"/>
</dbReference>
<sequence>MITSSRWLFALTRPAKCLLRPKLARRSLATVVSPSPPGIRGEGIQLREYQEECIQSVLSYLRKGHKRLGISLATGSGKTVIFTQLINRIEPPSRIAQQTLILAHRRELVEQAARHCERAYPGKSIDIEMGDIHASGAADITVASVRSMVSGERLSKYDPGKFKLVLVDEAHHIVAPGYLQVLQHFGLEKQRSPGPALVGVSATFSRFDGLKLGAAIDHIVYHKDYIDMIGEKWLSDVMFTTVRSKADISRVRSGKDGDFRAGQLSAAVNTEVTNEITVKAWMEEARDRKSTLVFCVDLNHVASLTSMFRKYGINAQYITGNTKRQVRSERLEAFKNREFPVLLNCGVFTEGTDVPNIDCVLLARPTKSRNLLVQMIGRGMRLYPGKNDCHVIDMVASLETGIVTVPTLFGLDPSEMVKSAKVEDLKGLRGSRTEKEASTGMSGCLVGSNGISGDHHLDFTRYDSVHDLIEDTSGERHLRAISPNAWVQIDSHKYVLAAKGGILTLERRLPADISRSESNADSGADDASFVVVWKHSLPPTETSKSPWSRPRTVATAATLSDALHAADTFAAQKFERIFIATSSSWRKSPASQGQLDFLNRLREISDEEPLTEWDLTKGQAGDMITKVKFGARGRFDKLMREKRGVEKGLERERRVKELRQREVVRVGPVEA</sequence>
<dbReference type="InterPro" id="IPR006935">
    <property type="entry name" value="Helicase/UvrB_N"/>
</dbReference>
<dbReference type="EMBL" id="KN846983">
    <property type="protein sequence ID" value="KIW96350.1"/>
    <property type="molecule type" value="Genomic_DNA"/>
</dbReference>
<dbReference type="GO" id="GO:0070125">
    <property type="term" value="P:mitochondrial translational elongation"/>
    <property type="evidence" value="ECO:0007669"/>
    <property type="project" value="TreeGrafter"/>
</dbReference>
<dbReference type="RefSeq" id="XP_016623019.1">
    <property type="nucleotide sequence ID" value="XM_016761169.1"/>
</dbReference>
<dbReference type="InterPro" id="IPR001650">
    <property type="entry name" value="Helicase_C-like"/>
</dbReference>
<evidence type="ECO:0000256" key="1">
    <source>
        <dbReference type="ARBA" id="ARBA00022806"/>
    </source>
</evidence>
<dbReference type="InterPro" id="IPR050742">
    <property type="entry name" value="Helicase_Restrict-Modif_Enz"/>
</dbReference>
<dbReference type="AlphaFoldDB" id="A0A0D2HZJ6"/>
<dbReference type="PROSITE" id="PS51192">
    <property type="entry name" value="HELICASE_ATP_BIND_1"/>
    <property type="match status" value="1"/>
</dbReference>
<dbReference type="SUPFAM" id="SSF52540">
    <property type="entry name" value="P-loop containing nucleoside triphosphate hydrolases"/>
    <property type="match status" value="1"/>
</dbReference>
<dbReference type="Proteomes" id="UP000053789">
    <property type="component" value="Unassembled WGS sequence"/>
</dbReference>
<keyword evidence="1" id="KW-0347">Helicase</keyword>
<keyword evidence="1" id="KW-0378">Hydrolase</keyword>
<dbReference type="GO" id="GO:0036121">
    <property type="term" value="F:double-stranded DNA helicase activity"/>
    <property type="evidence" value="ECO:0007669"/>
    <property type="project" value="TreeGrafter"/>
</dbReference>
<dbReference type="InterPro" id="IPR027417">
    <property type="entry name" value="P-loop_NTPase"/>
</dbReference>
<dbReference type="GO" id="GO:0061749">
    <property type="term" value="F:forked DNA-dependent helicase activity"/>
    <property type="evidence" value="ECO:0007669"/>
    <property type="project" value="TreeGrafter"/>
</dbReference>
<dbReference type="GO" id="GO:0005759">
    <property type="term" value="C:mitochondrial matrix"/>
    <property type="evidence" value="ECO:0007669"/>
    <property type="project" value="TreeGrafter"/>
</dbReference>
<dbReference type="CDD" id="cd18032">
    <property type="entry name" value="DEXHc_RE_I_III_res"/>
    <property type="match status" value="1"/>
</dbReference>